<evidence type="ECO:0000313" key="1">
    <source>
        <dbReference type="EMBL" id="KAJ7536223.1"/>
    </source>
</evidence>
<gene>
    <name evidence="1" type="ORF">O6H91_12G060400</name>
</gene>
<accession>A0ACC2C2I4</accession>
<name>A0ACC2C2I4_DIPCM</name>
<keyword evidence="2" id="KW-1185">Reference proteome</keyword>
<reference evidence="2" key="1">
    <citation type="journal article" date="2024" name="Proc. Natl. Acad. Sci. U.S.A.">
        <title>Extraordinary preservation of gene collinearity over three hundred million years revealed in homosporous lycophytes.</title>
        <authorList>
            <person name="Li C."/>
            <person name="Wickell D."/>
            <person name="Kuo L.Y."/>
            <person name="Chen X."/>
            <person name="Nie B."/>
            <person name="Liao X."/>
            <person name="Peng D."/>
            <person name="Ji J."/>
            <person name="Jenkins J."/>
            <person name="Williams M."/>
            <person name="Shu S."/>
            <person name="Plott C."/>
            <person name="Barry K."/>
            <person name="Rajasekar S."/>
            <person name="Grimwood J."/>
            <person name="Han X."/>
            <person name="Sun S."/>
            <person name="Hou Z."/>
            <person name="He W."/>
            <person name="Dai G."/>
            <person name="Sun C."/>
            <person name="Schmutz J."/>
            <person name="Leebens-Mack J.H."/>
            <person name="Li F.W."/>
            <person name="Wang L."/>
        </authorList>
    </citation>
    <scope>NUCLEOTIDE SEQUENCE [LARGE SCALE GENOMIC DNA]</scope>
    <source>
        <strain evidence="2">cv. PW_Plant_1</strain>
    </source>
</reference>
<sequence>MVEEGDSWVERGREALFQEFTGVSSPGMDVNRSWVGSDRHQQLEMKVACEIIPLSMQATISGAGGMDSSEGADALQTEKSKGDVEVPNMDMVGGDFKSLEYLNSANEKVEDRMYRQGAWSEEESKIFYDAKKREKEFLSGLNKKSISADEKWKAVGEFCWSHGIQRSKEQCKFKWENSLPEFRRVKAFEKERPPGTKSYFEMDKKEKRAWHLPRNLNRELYCLLSSVIEGGSMAAADNTLNEKGPHLLEGHLAVSDRGGEIVVEELIGGHVRGGEITPQKIERAEEEADREGHEKGIEVDLRRRPRREERGRTQQLKRKFSQQANDFVDLNRKDVNTAAVPVFEERGFGMEIVKLEPGRACGTGLCNDSSPVNLKSKKKEAANGTDGNDDKKEKESGSHILFRLEDRKDARHKEIVAVEREKLAVISSVASALNNVALAMQKVAELFHHRYLVLVYIILLPLISFCMVPSQF</sequence>
<dbReference type="Proteomes" id="UP001162992">
    <property type="component" value="Chromosome 12"/>
</dbReference>
<proteinExistence type="predicted"/>
<comment type="caution">
    <text evidence="1">The sequence shown here is derived from an EMBL/GenBank/DDBJ whole genome shotgun (WGS) entry which is preliminary data.</text>
</comment>
<protein>
    <submittedName>
        <fullName evidence="1">Uncharacterized protein</fullName>
    </submittedName>
</protein>
<evidence type="ECO:0000313" key="2">
    <source>
        <dbReference type="Proteomes" id="UP001162992"/>
    </source>
</evidence>
<organism evidence="1 2">
    <name type="scientific">Diphasiastrum complanatum</name>
    <name type="common">Issler's clubmoss</name>
    <name type="synonym">Lycopodium complanatum</name>
    <dbReference type="NCBI Taxonomy" id="34168"/>
    <lineage>
        <taxon>Eukaryota</taxon>
        <taxon>Viridiplantae</taxon>
        <taxon>Streptophyta</taxon>
        <taxon>Embryophyta</taxon>
        <taxon>Tracheophyta</taxon>
        <taxon>Lycopodiopsida</taxon>
        <taxon>Lycopodiales</taxon>
        <taxon>Lycopodiaceae</taxon>
        <taxon>Lycopodioideae</taxon>
        <taxon>Diphasiastrum</taxon>
    </lineage>
</organism>
<dbReference type="EMBL" id="CM055103">
    <property type="protein sequence ID" value="KAJ7536223.1"/>
    <property type="molecule type" value="Genomic_DNA"/>
</dbReference>